<evidence type="ECO:0000256" key="1">
    <source>
        <dbReference type="SAM" id="MobiDB-lite"/>
    </source>
</evidence>
<keyword evidence="3" id="KW-1185">Reference proteome</keyword>
<dbReference type="EMBL" id="BRZM01000015">
    <property type="protein sequence ID" value="GLD52773.1"/>
    <property type="molecule type" value="Genomic_DNA"/>
</dbReference>
<protein>
    <submittedName>
        <fullName evidence="2">Calcium-binding protein 8 isoform X1</fullName>
    </submittedName>
</protein>
<accession>A0AAD3R285</accession>
<feature type="non-terminal residue" evidence="2">
    <location>
        <position position="205"/>
    </location>
</feature>
<sequence>MTSSPQEVCVRACVSGLDVMYWSCDGFSRALAVWTPRRDAGHPPTITILTLRSVQARARSCSTRPNCGGSQAQWFVDRQSAAAAAGGTTASKSLMEEEVTEPDPQTAEPSGMPPLPPPGRHSEVNGDLPGTPYLRDGTVDVMESPVREPVVLQYPAEYNHSHQLGEKMPFHHVTAGLLYKGNYLSRSLSDSDSDVLASISVEELD</sequence>
<evidence type="ECO:0000313" key="3">
    <source>
        <dbReference type="Proteomes" id="UP001279410"/>
    </source>
</evidence>
<gene>
    <name evidence="2" type="ORF">AKAME5_000561600</name>
</gene>
<proteinExistence type="predicted"/>
<dbReference type="Proteomes" id="UP001279410">
    <property type="component" value="Unassembled WGS sequence"/>
</dbReference>
<feature type="region of interest" description="Disordered" evidence="1">
    <location>
        <begin position="86"/>
        <end position="129"/>
    </location>
</feature>
<comment type="caution">
    <text evidence="2">The sequence shown here is derived from an EMBL/GenBank/DDBJ whole genome shotgun (WGS) entry which is preliminary data.</text>
</comment>
<organism evidence="2 3">
    <name type="scientific">Lates japonicus</name>
    <name type="common">Japanese lates</name>
    <dbReference type="NCBI Taxonomy" id="270547"/>
    <lineage>
        <taxon>Eukaryota</taxon>
        <taxon>Metazoa</taxon>
        <taxon>Chordata</taxon>
        <taxon>Craniata</taxon>
        <taxon>Vertebrata</taxon>
        <taxon>Euteleostomi</taxon>
        <taxon>Actinopterygii</taxon>
        <taxon>Neopterygii</taxon>
        <taxon>Teleostei</taxon>
        <taxon>Neoteleostei</taxon>
        <taxon>Acanthomorphata</taxon>
        <taxon>Carangaria</taxon>
        <taxon>Carangaria incertae sedis</taxon>
        <taxon>Centropomidae</taxon>
        <taxon>Lates</taxon>
    </lineage>
</organism>
<name>A0AAD3R285_LATJO</name>
<evidence type="ECO:0000313" key="2">
    <source>
        <dbReference type="EMBL" id="GLD52773.1"/>
    </source>
</evidence>
<reference evidence="2" key="1">
    <citation type="submission" date="2022-08" db="EMBL/GenBank/DDBJ databases">
        <title>Genome sequencing of akame (Lates japonicus).</title>
        <authorList>
            <person name="Hashiguchi Y."/>
            <person name="Takahashi H."/>
        </authorList>
    </citation>
    <scope>NUCLEOTIDE SEQUENCE</scope>
    <source>
        <strain evidence="2">Kochi</strain>
    </source>
</reference>
<dbReference type="AlphaFoldDB" id="A0AAD3R285"/>